<dbReference type="InterPro" id="IPR008523">
    <property type="entry name" value="DUF805"/>
</dbReference>
<keyword evidence="2" id="KW-0472">Membrane</keyword>
<dbReference type="Pfam" id="PF05656">
    <property type="entry name" value="DUF805"/>
    <property type="match status" value="1"/>
</dbReference>
<organism evidence="3 4">
    <name type="scientific">Bradyrhizobium cytisi</name>
    <dbReference type="NCBI Taxonomy" id="515489"/>
    <lineage>
        <taxon>Bacteria</taxon>
        <taxon>Pseudomonadati</taxon>
        <taxon>Pseudomonadota</taxon>
        <taxon>Alphaproteobacteria</taxon>
        <taxon>Hyphomicrobiales</taxon>
        <taxon>Nitrobacteraceae</taxon>
        <taxon>Bradyrhizobium</taxon>
    </lineage>
</organism>
<feature type="transmembrane region" description="Helical" evidence="2">
    <location>
        <begin position="120"/>
        <end position="138"/>
    </location>
</feature>
<reference evidence="3 4" key="1">
    <citation type="submission" date="2019-08" db="EMBL/GenBank/DDBJ databases">
        <title>Bradyrhizobium hipponensis sp. nov., a rhizobium isolated from a Lupinus angustifolius root nodule in Tunisia.</title>
        <authorList>
            <person name="Off K."/>
            <person name="Rejili M."/>
            <person name="Mars M."/>
            <person name="Brachmann A."/>
            <person name="Marin M."/>
        </authorList>
    </citation>
    <scope>NUCLEOTIDE SEQUENCE [LARGE SCALE GENOMIC DNA]</scope>
    <source>
        <strain evidence="3 4">CTAW11</strain>
    </source>
</reference>
<proteinExistence type="predicted"/>
<gene>
    <name evidence="3" type="ORF">FXB38_18275</name>
</gene>
<sequence>MLGFVFGLNARLGRLHFFLATVALAIVMTAICFAIAMAALRTTSPSMVHPEDLTRNWAIIAAVVFFGVVTFTLQSMRIRDIGWDPVCVIPAWIALMIVDHVAAGRFSAWAIGQEHQGTMLGGLVNLALLLALTFWPGADNEGSYTNPFEPPARAAGKPSTSDQRLARVSQGTARPTWS</sequence>
<dbReference type="GO" id="GO:0016020">
    <property type="term" value="C:membrane"/>
    <property type="evidence" value="ECO:0007669"/>
    <property type="project" value="InterPro"/>
</dbReference>
<name>A0A5S4WNH4_9BRAD</name>
<evidence type="ECO:0000313" key="4">
    <source>
        <dbReference type="Proteomes" id="UP000324853"/>
    </source>
</evidence>
<feature type="transmembrane region" description="Helical" evidence="2">
    <location>
        <begin position="57"/>
        <end position="76"/>
    </location>
</feature>
<dbReference type="AlphaFoldDB" id="A0A5S4WNH4"/>
<dbReference type="OrthoDB" id="8365251at2"/>
<feature type="region of interest" description="Disordered" evidence="1">
    <location>
        <begin position="145"/>
        <end position="178"/>
    </location>
</feature>
<keyword evidence="2" id="KW-0812">Transmembrane</keyword>
<protein>
    <submittedName>
        <fullName evidence="3">DUF805 domain-containing protein</fullName>
    </submittedName>
</protein>
<evidence type="ECO:0000256" key="1">
    <source>
        <dbReference type="SAM" id="MobiDB-lite"/>
    </source>
</evidence>
<feature type="transmembrane region" description="Helical" evidence="2">
    <location>
        <begin position="88"/>
        <end position="108"/>
    </location>
</feature>
<feature type="transmembrane region" description="Helical" evidence="2">
    <location>
        <begin position="15"/>
        <end position="36"/>
    </location>
</feature>
<evidence type="ECO:0000313" key="3">
    <source>
        <dbReference type="EMBL" id="TYL83639.1"/>
    </source>
</evidence>
<accession>A0A5S4WNH4</accession>
<dbReference type="RefSeq" id="WP_148752338.1">
    <property type="nucleotide sequence ID" value="NZ_VSSR01000027.1"/>
</dbReference>
<feature type="compositionally biased region" description="Polar residues" evidence="1">
    <location>
        <begin position="158"/>
        <end position="178"/>
    </location>
</feature>
<comment type="caution">
    <text evidence="3">The sequence shown here is derived from an EMBL/GenBank/DDBJ whole genome shotgun (WGS) entry which is preliminary data.</text>
</comment>
<dbReference type="EMBL" id="VSSR01000027">
    <property type="protein sequence ID" value="TYL83639.1"/>
    <property type="molecule type" value="Genomic_DNA"/>
</dbReference>
<dbReference type="Proteomes" id="UP000324853">
    <property type="component" value="Unassembled WGS sequence"/>
</dbReference>
<keyword evidence="4" id="KW-1185">Reference proteome</keyword>
<keyword evidence="2" id="KW-1133">Transmembrane helix</keyword>
<evidence type="ECO:0000256" key="2">
    <source>
        <dbReference type="SAM" id="Phobius"/>
    </source>
</evidence>